<dbReference type="AlphaFoldDB" id="A0A7W8QIY9"/>
<accession>A0A7W8QIY9</accession>
<evidence type="ECO:0000313" key="2">
    <source>
        <dbReference type="EMBL" id="MBB5431353.1"/>
    </source>
</evidence>
<name>A0A7W8QIY9_9ACTN</name>
<dbReference type="Proteomes" id="UP000572635">
    <property type="component" value="Unassembled WGS sequence"/>
</dbReference>
<evidence type="ECO:0000313" key="3">
    <source>
        <dbReference type="Proteomes" id="UP000572635"/>
    </source>
</evidence>
<dbReference type="RefSeq" id="WP_184390954.1">
    <property type="nucleotide sequence ID" value="NZ_JACHDB010000001.1"/>
</dbReference>
<comment type="caution">
    <text evidence="2">The sequence shown here is derived from an EMBL/GenBank/DDBJ whole genome shotgun (WGS) entry which is preliminary data.</text>
</comment>
<keyword evidence="3" id="KW-1185">Reference proteome</keyword>
<proteinExistence type="predicted"/>
<protein>
    <submittedName>
        <fullName evidence="2">Uncharacterized protein</fullName>
    </submittedName>
</protein>
<feature type="compositionally biased region" description="Gly residues" evidence="1">
    <location>
        <begin position="113"/>
        <end position="127"/>
    </location>
</feature>
<evidence type="ECO:0000256" key="1">
    <source>
        <dbReference type="SAM" id="MobiDB-lite"/>
    </source>
</evidence>
<dbReference type="EMBL" id="JACHDB010000001">
    <property type="protein sequence ID" value="MBB5431353.1"/>
    <property type="molecule type" value="Genomic_DNA"/>
</dbReference>
<feature type="region of interest" description="Disordered" evidence="1">
    <location>
        <begin position="102"/>
        <end position="128"/>
    </location>
</feature>
<reference evidence="2 3" key="1">
    <citation type="submission" date="2020-08" db="EMBL/GenBank/DDBJ databases">
        <title>Sequencing the genomes of 1000 actinobacteria strains.</title>
        <authorList>
            <person name="Klenk H.-P."/>
        </authorList>
    </citation>
    <scope>NUCLEOTIDE SEQUENCE [LARGE SCALE GENOMIC DNA]</scope>
    <source>
        <strain evidence="2 3">DSM 44551</strain>
    </source>
</reference>
<organism evidence="2 3">
    <name type="scientific">Nocardiopsis composta</name>
    <dbReference type="NCBI Taxonomy" id="157465"/>
    <lineage>
        <taxon>Bacteria</taxon>
        <taxon>Bacillati</taxon>
        <taxon>Actinomycetota</taxon>
        <taxon>Actinomycetes</taxon>
        <taxon>Streptosporangiales</taxon>
        <taxon>Nocardiopsidaceae</taxon>
        <taxon>Nocardiopsis</taxon>
    </lineage>
</organism>
<sequence>MPDAGSVHVDVLPDLRKFGPQLRAQLKRYAAEDGPRIAVGLDTTKATAELTAFSGKVKELDKTRAKVAVSADTRAALARITGVEAALERLDGKSATVTVKTDQRGGVTAPSGTGAGRSGGGRGGGGRPFTDISPAASAAIWTMAPAAVPAVGALTGAIAGLTSGLTAATAGMGAFAAAAVPAIVDVAEVFRLQEEAAQGGAEEMAAYQAALAALPPEARKVYDAWSRLTGVYREWQEGLQADTMPVVVRGINLLGQVLPSLTPIVRSSAAGFDSLLASSEKALAGEHWTRFTDFAARQAEPSIGILGRSVGNLAMGFTGLMVSFEPLWNRMGPGIEDLTRRFAAWANEGDNFTAFIDWTIQNGPIFLSTFGAIAGAAVDVGVALAPLGTVYAQGLGLLAEAIGWVADTAPWLLQVAVAAKTAQVAFSLLGRVNTGLIQPMRELPGHLSTMRDNLTGVGTAATTAGTATRGFGGAVSGAVGALGGPWGIAITAGIALLGAFVAAKANATAKTQEYTEAIKADSGALAENSRLVAVRNLENEGLLETAQQLGISTQLVTDAVLGQSGAYRELNATIDERMAKADKQYEQGELSTQQWNDQILPLTQLRDGIAAESAAVDESVAAHQRQVEAMGATSISTQGLTASMAAGTVQANSLKQSLDLLTGSNISAAQAEIGYKAAVDAATASVTQNGISTDLNTESGRANRTALINLATAANDHTAALRENGASADQVTAQTKKQREEFIKAARQMGYTKDEAEKLADEYLGIPKDVSTAIEVSARGSWSLIEGYEDKTKGRGSGYLGGLATGGPVRGPGTATSDSILARLSDGEYVQKASAVDYYGEPLMDALNQKRIPREALTSMPGFAKGGRVRTTAHRSKESPWSALADHTGTIKPEYRTLVNNLISAIGTRMAKQWAEYAGSGPNAVVRLAEASLGRYPEAGGNNVNAITRWYGMNGAPWCAMFISWLFAQTGNSRALGRASRTAWTGDYYTSGMRRVSNPMPGDVAVYGTRHVNLIASPGGGRRIGGNQSNNVTSAPYSGGAIFRPMWGRAKGFAGGGLVDVRDILRQDRAEDDRLGPAPEVRALRRIAGLATGGLADGWTVVGEEGPELARFDDPARIYSSQESARVLAQASRISTEPPTGAGGAASPLIGEYHQHLSTSEATVRDAMNELTHTLRVVRLGGVHAGG</sequence>
<gene>
    <name evidence="2" type="ORF">HDA36_001437</name>
</gene>